<dbReference type="RefSeq" id="WP_101466723.1">
    <property type="nucleotide sequence ID" value="NZ_PJMW01000002.1"/>
</dbReference>
<comment type="caution">
    <text evidence="1">The sequence shown here is derived from an EMBL/GenBank/DDBJ whole genome shotgun (WGS) entry which is preliminary data.</text>
</comment>
<dbReference type="OrthoDB" id="9971856at2"/>
<evidence type="ECO:0000313" key="1">
    <source>
        <dbReference type="EMBL" id="PKV80874.1"/>
    </source>
</evidence>
<name>A0A2N3VGY7_9NOCA</name>
<dbReference type="EMBL" id="PJMW01000002">
    <property type="protein sequence ID" value="PKV80874.1"/>
    <property type="molecule type" value="Genomic_DNA"/>
</dbReference>
<keyword evidence="2" id="KW-1185">Reference proteome</keyword>
<reference evidence="1 2" key="1">
    <citation type="submission" date="2017-12" db="EMBL/GenBank/DDBJ databases">
        <title>Sequencing the genomes of 1000 Actinobacteria strains.</title>
        <authorList>
            <person name="Klenk H.-P."/>
        </authorList>
    </citation>
    <scope>NUCLEOTIDE SEQUENCE [LARGE SCALE GENOMIC DNA]</scope>
    <source>
        <strain evidence="1 2">DSM 44489</strain>
    </source>
</reference>
<sequence length="107" mass="11958">MANPFLPAWFQVPGEDPARHQPRPVVAEPADDSKLTIRLAPTETPARRIPIRFWPNPHTVILGHLTIGEPTTEGDLVRYDTTFTPGPLHGEKPVYDMRVTRKEGGRG</sequence>
<gene>
    <name evidence="1" type="ORF">ATK86_5311</name>
</gene>
<protein>
    <submittedName>
        <fullName evidence="1">Uncharacterized protein</fullName>
    </submittedName>
</protein>
<proteinExistence type="predicted"/>
<dbReference type="AlphaFoldDB" id="A0A2N3VGY7"/>
<accession>A0A2N3VGY7</accession>
<organism evidence="1 2">
    <name type="scientific">Nocardia fluminea</name>
    <dbReference type="NCBI Taxonomy" id="134984"/>
    <lineage>
        <taxon>Bacteria</taxon>
        <taxon>Bacillati</taxon>
        <taxon>Actinomycetota</taxon>
        <taxon>Actinomycetes</taxon>
        <taxon>Mycobacteriales</taxon>
        <taxon>Nocardiaceae</taxon>
        <taxon>Nocardia</taxon>
    </lineage>
</organism>
<evidence type="ECO:0000313" key="2">
    <source>
        <dbReference type="Proteomes" id="UP000233766"/>
    </source>
</evidence>
<dbReference type="Proteomes" id="UP000233766">
    <property type="component" value="Unassembled WGS sequence"/>
</dbReference>